<evidence type="ECO:0000256" key="5">
    <source>
        <dbReference type="ARBA" id="ARBA00022839"/>
    </source>
</evidence>
<keyword evidence="4" id="KW-0378">Hydrolase</keyword>
<feature type="domain" description="DHHA1" evidence="7">
    <location>
        <begin position="349"/>
        <end position="433"/>
    </location>
</feature>
<dbReference type="Pfam" id="PF01368">
    <property type="entry name" value="DHH"/>
    <property type="match status" value="1"/>
</dbReference>
<keyword evidence="5 9" id="KW-0269">Exonuclease</keyword>
<dbReference type="GO" id="GO:0008409">
    <property type="term" value="F:5'-3' exonuclease activity"/>
    <property type="evidence" value="ECO:0007669"/>
    <property type="project" value="InterPro"/>
</dbReference>
<dbReference type="STRING" id="1798525.A3G90_01055"/>
<dbReference type="InterPro" id="IPR038763">
    <property type="entry name" value="DHH_sf"/>
</dbReference>
<dbReference type="Proteomes" id="UP000177325">
    <property type="component" value="Unassembled WGS sequence"/>
</dbReference>
<dbReference type="InterPro" id="IPR051673">
    <property type="entry name" value="SSDNA_exonuclease_RecJ"/>
</dbReference>
<evidence type="ECO:0000256" key="1">
    <source>
        <dbReference type="ARBA" id="ARBA00005915"/>
    </source>
</evidence>
<comment type="similarity">
    <text evidence="1">Belongs to the RecJ family.</text>
</comment>
<dbReference type="PANTHER" id="PTHR30255">
    <property type="entry name" value="SINGLE-STRANDED-DNA-SPECIFIC EXONUCLEASE RECJ"/>
    <property type="match status" value="1"/>
</dbReference>
<keyword evidence="3" id="KW-0540">Nuclease</keyword>
<dbReference type="InterPro" id="IPR041122">
    <property type="entry name" value="RecJ_OB"/>
</dbReference>
<evidence type="ECO:0000313" key="9">
    <source>
        <dbReference type="EMBL" id="OGG84659.1"/>
    </source>
</evidence>
<name>A0A1F6FFM8_9BACT</name>
<feature type="domain" description="DDH" evidence="6">
    <location>
        <begin position="77"/>
        <end position="209"/>
    </location>
</feature>
<dbReference type="GO" id="GO:0006310">
    <property type="term" value="P:DNA recombination"/>
    <property type="evidence" value="ECO:0007669"/>
    <property type="project" value="InterPro"/>
</dbReference>
<evidence type="ECO:0000259" key="7">
    <source>
        <dbReference type="Pfam" id="PF02272"/>
    </source>
</evidence>
<evidence type="ECO:0000259" key="6">
    <source>
        <dbReference type="Pfam" id="PF01368"/>
    </source>
</evidence>
<dbReference type="GO" id="GO:0003676">
    <property type="term" value="F:nucleic acid binding"/>
    <property type="evidence" value="ECO:0007669"/>
    <property type="project" value="InterPro"/>
</dbReference>
<evidence type="ECO:0000256" key="4">
    <source>
        <dbReference type="ARBA" id="ARBA00022801"/>
    </source>
</evidence>
<dbReference type="Gene3D" id="3.10.310.30">
    <property type="match status" value="1"/>
</dbReference>
<protein>
    <recommendedName>
        <fullName evidence="2">Single-stranded-DNA-specific exonuclease RecJ</fullName>
    </recommendedName>
</protein>
<accession>A0A1F6FFM8</accession>
<gene>
    <name evidence="9" type="ORF">A3G90_01055</name>
</gene>
<feature type="domain" description="RecJ OB" evidence="8">
    <location>
        <begin position="456"/>
        <end position="564"/>
    </location>
</feature>
<comment type="caution">
    <text evidence="9">The sequence shown here is derived from an EMBL/GenBank/DDBJ whole genome shotgun (WGS) entry which is preliminary data.</text>
</comment>
<dbReference type="GO" id="GO:0006281">
    <property type="term" value="P:DNA repair"/>
    <property type="evidence" value="ECO:0007669"/>
    <property type="project" value="InterPro"/>
</dbReference>
<dbReference type="EMBL" id="MFMM01000001">
    <property type="protein sequence ID" value="OGG84659.1"/>
    <property type="molecule type" value="Genomic_DNA"/>
</dbReference>
<organism evidence="9 10">
    <name type="scientific">Candidatus Kaiserbacteria bacterium RIFCSPLOWO2_12_FULL_45_26</name>
    <dbReference type="NCBI Taxonomy" id="1798525"/>
    <lineage>
        <taxon>Bacteria</taxon>
        <taxon>Candidatus Kaiseribacteriota</taxon>
    </lineage>
</organism>
<evidence type="ECO:0000256" key="2">
    <source>
        <dbReference type="ARBA" id="ARBA00019841"/>
    </source>
</evidence>
<dbReference type="Pfam" id="PF02272">
    <property type="entry name" value="DHHA1"/>
    <property type="match status" value="1"/>
</dbReference>
<dbReference type="SUPFAM" id="SSF64182">
    <property type="entry name" value="DHH phosphoesterases"/>
    <property type="match status" value="1"/>
</dbReference>
<dbReference type="Pfam" id="PF17768">
    <property type="entry name" value="RecJ_OB"/>
    <property type="match status" value="1"/>
</dbReference>
<dbReference type="InterPro" id="IPR001667">
    <property type="entry name" value="DDH_dom"/>
</dbReference>
<dbReference type="Gene3D" id="3.90.1640.30">
    <property type="match status" value="1"/>
</dbReference>
<evidence type="ECO:0000313" key="10">
    <source>
        <dbReference type="Proteomes" id="UP000177325"/>
    </source>
</evidence>
<evidence type="ECO:0000259" key="8">
    <source>
        <dbReference type="Pfam" id="PF17768"/>
    </source>
</evidence>
<dbReference type="AlphaFoldDB" id="A0A1F6FFM8"/>
<dbReference type="NCBIfam" id="TIGR00644">
    <property type="entry name" value="recJ"/>
    <property type="match status" value="1"/>
</dbReference>
<dbReference type="InterPro" id="IPR004610">
    <property type="entry name" value="RecJ"/>
</dbReference>
<proteinExistence type="inferred from homology"/>
<reference evidence="9 10" key="1">
    <citation type="journal article" date="2016" name="Nat. Commun.">
        <title>Thousands of microbial genomes shed light on interconnected biogeochemical processes in an aquifer system.</title>
        <authorList>
            <person name="Anantharaman K."/>
            <person name="Brown C.T."/>
            <person name="Hug L.A."/>
            <person name="Sharon I."/>
            <person name="Castelle C.J."/>
            <person name="Probst A.J."/>
            <person name="Thomas B.C."/>
            <person name="Singh A."/>
            <person name="Wilkins M.J."/>
            <person name="Karaoz U."/>
            <person name="Brodie E.L."/>
            <person name="Williams K.H."/>
            <person name="Hubbard S.S."/>
            <person name="Banfield J.F."/>
        </authorList>
    </citation>
    <scope>NUCLEOTIDE SEQUENCE [LARGE SCALE GENOMIC DNA]</scope>
</reference>
<dbReference type="PANTHER" id="PTHR30255:SF2">
    <property type="entry name" value="SINGLE-STRANDED-DNA-SPECIFIC EXONUCLEASE RECJ"/>
    <property type="match status" value="1"/>
</dbReference>
<sequence length="566" mass="62379">MSLFEVFPLLSDAAASELGAYGPYLQTLLFNRGITTKAEAETFLSPSYETQLHDPFLLHDMDKAVERVLLAIKANQKTIIYSDYDCDGIPGAVVLHDFFTAAGYTNFFVHIPHRHYDGFGLSVKAVETLKAEQSPDLIITIDCGTTDIEAVAKARELGIDVIITDHHEPKDTLPEAVAVVNPKVGTTYPFDGLCGAAVIFKLVQALIARGDFAITPGQEKWWLDMVGIATIADMVPLRDENRVLAHYGLTVLRKSRRPGLQQLLRKQKASQSHLTEDDIGFTIGPRINAASRMDTPEDAFFLLATKDEGEAGARLIHLEKLNTDRKSAVSQMTKELHVRMKTIEELPDVLVMGNADWRPSLAGLAANKLAEEYNRPAFLWGRDGNGVFKGSCRSGGGVSVVKLMNAVPEFFHEFGGHHMSGGFSVRDEHIHTLAAGLQDAYTKLGAEAAIVEPLLVDMEITLDNITSELVRAQRQCGPFGCENHKPLYLIQNVTPREVVAFGKAKEHTKLVFATTGLTKEAIAFFKAPEQFSKVPSIDTPLSLLAHLEESFFMGRLQTRLRIVDII</sequence>
<dbReference type="InterPro" id="IPR003156">
    <property type="entry name" value="DHHA1_dom"/>
</dbReference>
<evidence type="ECO:0000256" key="3">
    <source>
        <dbReference type="ARBA" id="ARBA00022722"/>
    </source>
</evidence>